<evidence type="ECO:0000313" key="2">
    <source>
        <dbReference type="Proteomes" id="UP000192911"/>
    </source>
</evidence>
<dbReference type="EMBL" id="FXAH01000003">
    <property type="protein sequence ID" value="SMF13611.1"/>
    <property type="molecule type" value="Genomic_DNA"/>
</dbReference>
<dbReference type="AlphaFoldDB" id="A0A1X7DE22"/>
<dbReference type="OrthoDB" id="9103712at2"/>
<dbReference type="Proteomes" id="UP000192911">
    <property type="component" value="Unassembled WGS sequence"/>
</dbReference>
<gene>
    <name evidence="1" type="ORF">SAMN06295900_10357</name>
</gene>
<accession>A0A1X7DE22</accession>
<dbReference type="RefSeq" id="WP_085225643.1">
    <property type="nucleotide sequence ID" value="NZ_BSQD01000003.1"/>
</dbReference>
<dbReference type="GeneID" id="95548730"/>
<keyword evidence="2" id="KW-1185">Reference proteome</keyword>
<name>A0A1X7DE22_TRICW</name>
<evidence type="ECO:0000313" key="1">
    <source>
        <dbReference type="EMBL" id="SMF13611.1"/>
    </source>
</evidence>
<sequence>MKALIERQIYSPSVVLPMVALMELMVSHDFNLSQVGAIVATRGARAALHRSRGLFHGAHRAHAAVAL</sequence>
<reference evidence="2" key="1">
    <citation type="submission" date="2017-04" db="EMBL/GenBank/DDBJ databases">
        <authorList>
            <person name="Varghese N."/>
            <person name="Submissions S."/>
        </authorList>
    </citation>
    <scope>NUCLEOTIDE SEQUENCE [LARGE SCALE GENOMIC DNA]</scope>
    <source>
        <strain evidence="2">Ballard 720</strain>
    </source>
</reference>
<dbReference type="STRING" id="28094.SAMN06295900_10357"/>
<proteinExistence type="predicted"/>
<protein>
    <submittedName>
        <fullName evidence="1">Uncharacterized protein</fullName>
    </submittedName>
</protein>
<organism evidence="1 2">
    <name type="scientific">Trinickia caryophylli</name>
    <name type="common">Paraburkholderia caryophylli</name>
    <dbReference type="NCBI Taxonomy" id="28094"/>
    <lineage>
        <taxon>Bacteria</taxon>
        <taxon>Pseudomonadati</taxon>
        <taxon>Pseudomonadota</taxon>
        <taxon>Betaproteobacteria</taxon>
        <taxon>Burkholderiales</taxon>
        <taxon>Burkholderiaceae</taxon>
        <taxon>Trinickia</taxon>
    </lineage>
</organism>